<feature type="chain" id="PRO_5044865168" evidence="1">
    <location>
        <begin position="24"/>
        <end position="126"/>
    </location>
</feature>
<dbReference type="InterPro" id="IPR015683">
    <property type="entry name" value="Ionotropic_Glu_rcpt"/>
</dbReference>
<protein>
    <submittedName>
        <fullName evidence="2">Glutamate receptor 2.2-like</fullName>
    </submittedName>
</protein>
<accession>A0ABD1SRK1</accession>
<proteinExistence type="predicted"/>
<dbReference type="EMBL" id="JBFOLJ010000010">
    <property type="protein sequence ID" value="KAL2502312.1"/>
    <property type="molecule type" value="Genomic_DNA"/>
</dbReference>
<evidence type="ECO:0000313" key="2">
    <source>
        <dbReference type="EMBL" id="KAL2502312.1"/>
    </source>
</evidence>
<dbReference type="Proteomes" id="UP001604277">
    <property type="component" value="Unassembled WGS sequence"/>
</dbReference>
<evidence type="ECO:0000256" key="1">
    <source>
        <dbReference type="SAM" id="SignalP"/>
    </source>
</evidence>
<feature type="signal peptide" evidence="1">
    <location>
        <begin position="1"/>
        <end position="23"/>
    </location>
</feature>
<sequence>MPSTIQILFLLFIIYANYSFSAAATNRVENNETSHGKNQYSLVHIGVVLDLDSSMGSMADLCINMALSDFYSEHSNYRTRLQLHTKNAESLLDNIAVNDQGRAQPFFRMSSTFSQHRLGSLNSSSS</sequence>
<dbReference type="PANTHER" id="PTHR34836:SF7">
    <property type="entry name" value="RECEPTOR LIGAND BINDING REGION DOMAIN-CONTAINING PROTEIN"/>
    <property type="match status" value="1"/>
</dbReference>
<organism evidence="2 3">
    <name type="scientific">Forsythia ovata</name>
    <dbReference type="NCBI Taxonomy" id="205694"/>
    <lineage>
        <taxon>Eukaryota</taxon>
        <taxon>Viridiplantae</taxon>
        <taxon>Streptophyta</taxon>
        <taxon>Embryophyta</taxon>
        <taxon>Tracheophyta</taxon>
        <taxon>Spermatophyta</taxon>
        <taxon>Magnoliopsida</taxon>
        <taxon>eudicotyledons</taxon>
        <taxon>Gunneridae</taxon>
        <taxon>Pentapetalae</taxon>
        <taxon>asterids</taxon>
        <taxon>lamiids</taxon>
        <taxon>Lamiales</taxon>
        <taxon>Oleaceae</taxon>
        <taxon>Forsythieae</taxon>
        <taxon>Forsythia</taxon>
    </lineage>
</organism>
<dbReference type="AlphaFoldDB" id="A0ABD1SRK1"/>
<reference evidence="3" key="1">
    <citation type="submission" date="2024-07" db="EMBL/GenBank/DDBJ databases">
        <title>Two chromosome-level genome assemblies of Korean endemic species Abeliophyllum distichum and Forsythia ovata (Oleaceae).</title>
        <authorList>
            <person name="Jang H."/>
        </authorList>
    </citation>
    <scope>NUCLEOTIDE SEQUENCE [LARGE SCALE GENOMIC DNA]</scope>
</reference>
<gene>
    <name evidence="2" type="ORF">Fot_36160</name>
</gene>
<keyword evidence="1" id="KW-0732">Signal</keyword>
<dbReference type="PANTHER" id="PTHR34836">
    <property type="entry name" value="OS06G0188250 PROTEIN"/>
    <property type="match status" value="1"/>
</dbReference>
<keyword evidence="3" id="KW-1185">Reference proteome</keyword>
<comment type="caution">
    <text evidence="2">The sequence shown here is derived from an EMBL/GenBank/DDBJ whole genome shotgun (WGS) entry which is preliminary data.</text>
</comment>
<evidence type="ECO:0000313" key="3">
    <source>
        <dbReference type="Proteomes" id="UP001604277"/>
    </source>
</evidence>
<name>A0ABD1SRK1_9LAMI</name>